<organism evidence="1 2">
    <name type="scientific">Petrolisthes cinctipes</name>
    <name type="common">Flat porcelain crab</name>
    <dbReference type="NCBI Taxonomy" id="88211"/>
    <lineage>
        <taxon>Eukaryota</taxon>
        <taxon>Metazoa</taxon>
        <taxon>Ecdysozoa</taxon>
        <taxon>Arthropoda</taxon>
        <taxon>Crustacea</taxon>
        <taxon>Multicrustacea</taxon>
        <taxon>Malacostraca</taxon>
        <taxon>Eumalacostraca</taxon>
        <taxon>Eucarida</taxon>
        <taxon>Decapoda</taxon>
        <taxon>Pleocyemata</taxon>
        <taxon>Anomura</taxon>
        <taxon>Galatheoidea</taxon>
        <taxon>Porcellanidae</taxon>
        <taxon>Petrolisthes</taxon>
    </lineage>
</organism>
<accession>A0AAE1K565</accession>
<gene>
    <name evidence="1" type="ORF">Pcinc_031002</name>
</gene>
<comment type="caution">
    <text evidence="1">The sequence shown here is derived from an EMBL/GenBank/DDBJ whole genome shotgun (WGS) entry which is preliminary data.</text>
</comment>
<protein>
    <recommendedName>
        <fullName evidence="3">Gag-like protein</fullName>
    </recommendedName>
</protein>
<evidence type="ECO:0008006" key="3">
    <source>
        <dbReference type="Google" id="ProtNLM"/>
    </source>
</evidence>
<reference evidence="1" key="1">
    <citation type="submission" date="2023-10" db="EMBL/GenBank/DDBJ databases">
        <title>Genome assemblies of two species of porcelain crab, Petrolisthes cinctipes and Petrolisthes manimaculis (Anomura: Porcellanidae).</title>
        <authorList>
            <person name="Angst P."/>
        </authorList>
    </citation>
    <scope>NUCLEOTIDE SEQUENCE</scope>
    <source>
        <strain evidence="1">PB745_01</strain>
        <tissue evidence="1">Gill</tissue>
    </source>
</reference>
<dbReference type="AlphaFoldDB" id="A0AAE1K565"/>
<name>A0AAE1K565_PETCI</name>
<sequence length="431" mass="48230">MIVDFGIDSDIVLRHSEDVNRLMEPRFYREAGRRAFVNCSPRLYNNLPANVKAAETVDIFKKRLKTFLFTDAYDLVNEVIKEKVHYVCEKCESSVEKYDDLVEWIESLGIATDHQKIISEDQTTKRPDNQITTESALKQLDVVLEAVNEIRQKIHHIIPIRESSVAEKLMYSDVVRSPPPDTVQHVIVKPKDSNQQPSKEAVSAALKTVPITKITTNNTGHLKITLPHLKAKSAALEALSASEDVASSHEVAPVSKILPKITICSIPSDIADEDVKQCVMNKNPLVSDLIAAGETFEVLFSKTPVNGFKVTVVRVSPLVREVIMQTSALYIENVRCRTYDRYWVNRCSRCQRFGHVKAVCRAPEPKCGHCAGTHLSPECLSTTVEKCCNCMASSRTEVGHKAFSTKCPEFIAAREATIKKTMTMSDVMPKN</sequence>
<evidence type="ECO:0000313" key="1">
    <source>
        <dbReference type="EMBL" id="KAK3863198.1"/>
    </source>
</evidence>
<proteinExistence type="predicted"/>
<dbReference type="Proteomes" id="UP001286313">
    <property type="component" value="Unassembled WGS sequence"/>
</dbReference>
<evidence type="ECO:0000313" key="2">
    <source>
        <dbReference type="Proteomes" id="UP001286313"/>
    </source>
</evidence>
<keyword evidence="2" id="KW-1185">Reference proteome</keyword>
<dbReference type="EMBL" id="JAWQEG010004061">
    <property type="protein sequence ID" value="KAK3863198.1"/>
    <property type="molecule type" value="Genomic_DNA"/>
</dbReference>